<dbReference type="Proteomes" id="UP000755577">
    <property type="component" value="Unassembled WGS sequence"/>
</dbReference>
<dbReference type="EMBL" id="JAFCIQ010000018">
    <property type="protein sequence ID" value="MBM2769293.1"/>
    <property type="molecule type" value="Genomic_DNA"/>
</dbReference>
<feature type="transmembrane region" description="Helical" evidence="6">
    <location>
        <begin position="317"/>
        <end position="335"/>
    </location>
</feature>
<evidence type="ECO:0000256" key="5">
    <source>
        <dbReference type="ARBA" id="ARBA00023136"/>
    </source>
</evidence>
<dbReference type="GeneID" id="56499699"/>
<feature type="transmembrane region" description="Helical" evidence="6">
    <location>
        <begin position="113"/>
        <end position="135"/>
    </location>
</feature>
<evidence type="ECO:0000313" key="9">
    <source>
        <dbReference type="EMBL" id="MBM2769293.1"/>
    </source>
</evidence>
<gene>
    <name evidence="10" type="ORF">BAN20980_01663</name>
    <name evidence="9" type="ORF">JQK92_23020</name>
</gene>
<name>A0A6P2G7L9_9BURK</name>
<evidence type="ECO:0000256" key="4">
    <source>
        <dbReference type="ARBA" id="ARBA00022989"/>
    </source>
</evidence>
<feature type="transmembrane region" description="Helical" evidence="6">
    <location>
        <begin position="251"/>
        <end position="275"/>
    </location>
</feature>
<keyword evidence="3 6" id="KW-0812">Transmembrane</keyword>
<dbReference type="EMBL" id="CABVLY010000004">
    <property type="protein sequence ID" value="VVU48964.1"/>
    <property type="molecule type" value="Genomic_DNA"/>
</dbReference>
<evidence type="ECO:0000313" key="10">
    <source>
        <dbReference type="EMBL" id="VVU48964.1"/>
    </source>
</evidence>
<accession>A0A6P2G7L9</accession>
<dbReference type="GO" id="GO:0022857">
    <property type="term" value="F:transmembrane transporter activity"/>
    <property type="evidence" value="ECO:0007669"/>
    <property type="project" value="InterPro"/>
</dbReference>
<keyword evidence="2" id="KW-0813">Transport</keyword>
<evidence type="ECO:0000313" key="12">
    <source>
        <dbReference type="Proteomes" id="UP000755577"/>
    </source>
</evidence>
<dbReference type="FunFam" id="1.20.1250.20:FF:000018">
    <property type="entry name" value="MFS transporter permease"/>
    <property type="match status" value="1"/>
</dbReference>
<evidence type="ECO:0000256" key="6">
    <source>
        <dbReference type="SAM" id="Phobius"/>
    </source>
</evidence>
<feature type="domain" description="Major facilitator superfamily (MFS) profile" evidence="8">
    <location>
        <begin position="23"/>
        <end position="432"/>
    </location>
</feature>
<dbReference type="Proteomes" id="UP000494201">
    <property type="component" value="Unassembled WGS sequence"/>
</dbReference>
<dbReference type="PROSITE" id="PS50275">
    <property type="entry name" value="SAC"/>
    <property type="match status" value="1"/>
</dbReference>
<dbReference type="InterPro" id="IPR002013">
    <property type="entry name" value="SAC_dom"/>
</dbReference>
<feature type="transmembrane region" description="Helical" evidence="6">
    <location>
        <begin position="89"/>
        <end position="107"/>
    </location>
</feature>
<dbReference type="PANTHER" id="PTHR43791:SF36">
    <property type="entry name" value="TRANSPORTER, PUTATIVE (AFU_ORTHOLOGUE AFUA_6G08340)-RELATED"/>
    <property type="match status" value="1"/>
</dbReference>
<sequence length="460" mass="49303">MSGNSSPSATTCEAACAKAFWRIVPVLFVSYVLCSMDRYNVAFAQIQLREARHITDSIYGLGATLYFATYVAFAVPANMLLRRWGAKRVFFLIMLGWGVCSTGMLLIRTPYEFFAGRLLLGAFEAGFYPGVIYYLRTWFPQTHRSHAFAVFTSGVTVAGVVVGPLSGWIMTRFHMAAGLAGWQWLFLLEGLPSCLMAIVCFLVLKQGPSEATWLSLQERRALEAALAQDRLAASRQIVPAGRFGMLRSKQVYLFALVYFCSISGVYALGFWVPAIIRAYGATTPLEIGLYSVIPWGLAAIGTIVISRRSDRMNERRWHSAGALLVGAAALGLSTLPHLGFAVAMSLLSVGAVGVIGAIPVFWTIPASAMPAEFAASGVGFINCLGVSSGMIAPLLIGLLKERTGSLSPGLGCLVAMLVSGAVLLLVVTRPARRSPHAAVSPVIAAPVRAPGAHSSTVEER</sequence>
<evidence type="ECO:0000256" key="3">
    <source>
        <dbReference type="ARBA" id="ARBA00022692"/>
    </source>
</evidence>
<dbReference type="Pfam" id="PF07690">
    <property type="entry name" value="MFS_1"/>
    <property type="match status" value="1"/>
</dbReference>
<proteinExistence type="predicted"/>
<feature type="transmembrane region" description="Helical" evidence="6">
    <location>
        <begin position="341"/>
        <end position="362"/>
    </location>
</feature>
<evidence type="ECO:0000256" key="1">
    <source>
        <dbReference type="ARBA" id="ARBA00004141"/>
    </source>
</evidence>
<evidence type="ECO:0000259" key="8">
    <source>
        <dbReference type="PROSITE" id="PS50850"/>
    </source>
</evidence>
<feature type="transmembrane region" description="Helical" evidence="6">
    <location>
        <begin position="147"/>
        <end position="170"/>
    </location>
</feature>
<evidence type="ECO:0000259" key="7">
    <source>
        <dbReference type="PROSITE" id="PS50275"/>
    </source>
</evidence>
<feature type="transmembrane region" description="Helical" evidence="6">
    <location>
        <begin position="408"/>
        <end position="427"/>
    </location>
</feature>
<dbReference type="AlphaFoldDB" id="A0A6P2G7L9"/>
<evidence type="ECO:0000256" key="2">
    <source>
        <dbReference type="ARBA" id="ARBA00022448"/>
    </source>
</evidence>
<dbReference type="InterPro" id="IPR020846">
    <property type="entry name" value="MFS_dom"/>
</dbReference>
<keyword evidence="5 6" id="KW-0472">Membrane</keyword>
<feature type="transmembrane region" description="Helical" evidence="6">
    <location>
        <begin position="287"/>
        <end position="305"/>
    </location>
</feature>
<keyword evidence="4 6" id="KW-1133">Transmembrane helix</keyword>
<dbReference type="InterPro" id="IPR011701">
    <property type="entry name" value="MFS"/>
</dbReference>
<dbReference type="Gene3D" id="1.20.1250.20">
    <property type="entry name" value="MFS general substrate transporter like domains"/>
    <property type="match status" value="2"/>
</dbReference>
<dbReference type="CDD" id="cd17319">
    <property type="entry name" value="MFS_ExuT_GudP_like"/>
    <property type="match status" value="1"/>
</dbReference>
<reference evidence="10 11" key="1">
    <citation type="submission" date="2019-09" db="EMBL/GenBank/DDBJ databases">
        <authorList>
            <person name="Depoorter E."/>
        </authorList>
    </citation>
    <scope>NUCLEOTIDE SEQUENCE [LARGE SCALE GENOMIC DNA]</scope>
    <source>
        <strain evidence="10">LMG 20980</strain>
    </source>
</reference>
<dbReference type="GO" id="GO:0005886">
    <property type="term" value="C:plasma membrane"/>
    <property type="evidence" value="ECO:0007669"/>
    <property type="project" value="TreeGrafter"/>
</dbReference>
<feature type="transmembrane region" description="Helical" evidence="6">
    <location>
        <begin position="374"/>
        <end position="396"/>
    </location>
</feature>
<comment type="subcellular location">
    <subcellularLocation>
        <location evidence="1">Membrane</location>
        <topology evidence="1">Multi-pass membrane protein</topology>
    </subcellularLocation>
</comment>
<feature type="transmembrane region" description="Helical" evidence="6">
    <location>
        <begin position="182"/>
        <end position="204"/>
    </location>
</feature>
<protein>
    <submittedName>
        <fullName evidence="10">MFS transporter</fullName>
    </submittedName>
</protein>
<keyword evidence="12" id="KW-1185">Reference proteome</keyword>
<dbReference type="InterPro" id="IPR036259">
    <property type="entry name" value="MFS_trans_sf"/>
</dbReference>
<feature type="domain" description="SAC" evidence="7">
    <location>
        <begin position="271"/>
        <end position="363"/>
    </location>
</feature>
<reference evidence="9 12" key="2">
    <citation type="submission" date="2021-02" db="EMBL/GenBank/DDBJ databases">
        <title>Draft genome of the type strains Burkholderia anthina DSM16086.</title>
        <authorList>
            <person name="Hertel R."/>
            <person name="Meissner J."/>
            <person name="Poehlein A."/>
            <person name="Daniel R."/>
            <person name="Commichau F.M."/>
        </authorList>
    </citation>
    <scope>NUCLEOTIDE SEQUENCE [LARGE SCALE GENOMIC DNA]</scope>
    <source>
        <strain evidence="9 12">DSM 16086</strain>
    </source>
</reference>
<feature type="transmembrane region" description="Helical" evidence="6">
    <location>
        <begin position="58"/>
        <end position="77"/>
    </location>
</feature>
<dbReference type="PROSITE" id="PS50850">
    <property type="entry name" value="MFS"/>
    <property type="match status" value="1"/>
</dbReference>
<dbReference type="SUPFAM" id="SSF103473">
    <property type="entry name" value="MFS general substrate transporter"/>
    <property type="match status" value="1"/>
</dbReference>
<organism evidence="10 11">
    <name type="scientific">Burkholderia anthina</name>
    <dbReference type="NCBI Taxonomy" id="179879"/>
    <lineage>
        <taxon>Bacteria</taxon>
        <taxon>Pseudomonadati</taxon>
        <taxon>Pseudomonadota</taxon>
        <taxon>Betaproteobacteria</taxon>
        <taxon>Burkholderiales</taxon>
        <taxon>Burkholderiaceae</taxon>
        <taxon>Burkholderia</taxon>
        <taxon>Burkholderia cepacia complex</taxon>
    </lineage>
</organism>
<evidence type="ECO:0000313" key="11">
    <source>
        <dbReference type="Proteomes" id="UP000494201"/>
    </source>
</evidence>
<dbReference type="GO" id="GO:0016791">
    <property type="term" value="F:phosphatase activity"/>
    <property type="evidence" value="ECO:0007669"/>
    <property type="project" value="InterPro"/>
</dbReference>
<dbReference type="RefSeq" id="WP_174925752.1">
    <property type="nucleotide sequence ID" value="NZ_CABVLY010000004.1"/>
</dbReference>
<dbReference type="PANTHER" id="PTHR43791">
    <property type="entry name" value="PERMEASE-RELATED"/>
    <property type="match status" value="1"/>
</dbReference>